<accession>A0A4Y2UNQ3</accession>
<dbReference type="Proteomes" id="UP000499080">
    <property type="component" value="Unassembled WGS sequence"/>
</dbReference>
<reference evidence="1 2" key="1">
    <citation type="journal article" date="2019" name="Sci. Rep.">
        <title>Orb-weaving spider Araneus ventricosus genome elucidates the spidroin gene catalogue.</title>
        <authorList>
            <person name="Kono N."/>
            <person name="Nakamura H."/>
            <person name="Ohtoshi R."/>
            <person name="Moran D.A.P."/>
            <person name="Shinohara A."/>
            <person name="Yoshida Y."/>
            <person name="Fujiwara M."/>
            <person name="Mori M."/>
            <person name="Tomita M."/>
            <person name="Arakawa K."/>
        </authorList>
    </citation>
    <scope>NUCLEOTIDE SEQUENCE [LARGE SCALE GENOMIC DNA]</scope>
</reference>
<evidence type="ECO:0000313" key="1">
    <source>
        <dbReference type="EMBL" id="GBO13180.1"/>
    </source>
</evidence>
<dbReference type="AlphaFoldDB" id="A0A4Y2UNQ3"/>
<gene>
    <name evidence="1" type="ORF">AVEN_260507_1</name>
</gene>
<organism evidence="1 2">
    <name type="scientific">Araneus ventricosus</name>
    <name type="common">Orbweaver spider</name>
    <name type="synonym">Epeira ventricosa</name>
    <dbReference type="NCBI Taxonomy" id="182803"/>
    <lineage>
        <taxon>Eukaryota</taxon>
        <taxon>Metazoa</taxon>
        <taxon>Ecdysozoa</taxon>
        <taxon>Arthropoda</taxon>
        <taxon>Chelicerata</taxon>
        <taxon>Arachnida</taxon>
        <taxon>Araneae</taxon>
        <taxon>Araneomorphae</taxon>
        <taxon>Entelegynae</taxon>
        <taxon>Araneoidea</taxon>
        <taxon>Araneidae</taxon>
        <taxon>Araneus</taxon>
    </lineage>
</organism>
<proteinExistence type="predicted"/>
<dbReference type="EMBL" id="BGPR01037543">
    <property type="protein sequence ID" value="GBO13180.1"/>
    <property type="molecule type" value="Genomic_DNA"/>
</dbReference>
<name>A0A4Y2UNQ3_ARAVE</name>
<sequence>MHGWRGSGEPLGGIRYCHMKERNTKRIEEVLNNFIGSTCGKITETAQKSDRLWQCRRYTCDISNGALFQTHPAFLGRRRQQQKSWQLGPRLSRRGFRRRDFSNGPTGKIPDRRDRVSVSANVWVHPDQSIALGIKRLKRSAHSS</sequence>
<protein>
    <submittedName>
        <fullName evidence="1">Uncharacterized protein</fullName>
    </submittedName>
</protein>
<comment type="caution">
    <text evidence="1">The sequence shown here is derived from an EMBL/GenBank/DDBJ whole genome shotgun (WGS) entry which is preliminary data.</text>
</comment>
<evidence type="ECO:0000313" key="2">
    <source>
        <dbReference type="Proteomes" id="UP000499080"/>
    </source>
</evidence>
<keyword evidence="2" id="KW-1185">Reference proteome</keyword>